<evidence type="ECO:0000256" key="2">
    <source>
        <dbReference type="SAM" id="MobiDB-lite"/>
    </source>
</evidence>
<dbReference type="eggNOG" id="KOG3544">
    <property type="taxonomic scope" value="Eukaryota"/>
</dbReference>
<accession>C3YYQ2</accession>
<dbReference type="Pfam" id="PF06482">
    <property type="entry name" value="Endostatin"/>
    <property type="match status" value="1"/>
</dbReference>
<dbReference type="InterPro" id="IPR010515">
    <property type="entry name" value="Collagenase_NC10/endostatin"/>
</dbReference>
<dbReference type="PANTHER" id="PTHR24023:SF1090">
    <property type="entry name" value="ALPHA2(IV)-LIKE COLLAGEN"/>
    <property type="match status" value="1"/>
</dbReference>
<feature type="compositionally biased region" description="Low complexity" evidence="2">
    <location>
        <begin position="17"/>
        <end position="41"/>
    </location>
</feature>
<dbReference type="GO" id="GO:0005581">
    <property type="term" value="C:collagen trimer"/>
    <property type="evidence" value="ECO:0007669"/>
    <property type="project" value="UniProtKB-KW"/>
</dbReference>
<dbReference type="STRING" id="7739.C3YYQ2"/>
<feature type="compositionally biased region" description="Basic and acidic residues" evidence="2">
    <location>
        <begin position="93"/>
        <end position="102"/>
    </location>
</feature>
<dbReference type="PANTHER" id="PTHR24023">
    <property type="entry name" value="COLLAGEN ALPHA"/>
    <property type="match status" value="1"/>
</dbReference>
<evidence type="ECO:0000259" key="3">
    <source>
        <dbReference type="Pfam" id="PF06482"/>
    </source>
</evidence>
<evidence type="ECO:0000313" key="4">
    <source>
        <dbReference type="EMBL" id="EEN54692.1"/>
    </source>
</evidence>
<dbReference type="Pfam" id="PF01391">
    <property type="entry name" value="Collagen"/>
    <property type="match status" value="1"/>
</dbReference>
<sequence length="352" mass="37260">MERHDGDTTGWPELPEGGANTGLAGLPGLPGVPGPKGDTGPQGPPGPRGEKGEPGDTTLVEGPIGIPGDPGLPGLPGPKGDAGPVGPPGERGLQGERGEAGLKGDPGVGLTGPPGPPGPPGVVTVGDTVGKIMSIPERPPVVDAPTVQLVGSPDSNLGKATGKRLHLIALNEPMTGNMYGIRGADFKCFQQARQAGLRGTFRAFLSSKVQDLSSVVSRGDRDGIPIVNLKDEILFPSWNSIFEGERETNEYKGGAFDINTAIYTFNGTQPLLNPTWPHKRIWHGTNMDGQRLGDHFCNAWRENDVSFVGMASSLQTGMLLGQEQYSCSSSYIVLCIENTHKRHHRVYNYRRK</sequence>
<dbReference type="Gene3D" id="3.10.100.10">
    <property type="entry name" value="Mannose-Binding Protein A, subunit A"/>
    <property type="match status" value="1"/>
</dbReference>
<evidence type="ECO:0000256" key="1">
    <source>
        <dbReference type="ARBA" id="ARBA00023119"/>
    </source>
</evidence>
<dbReference type="EMBL" id="GG666565">
    <property type="protein sequence ID" value="EEN54692.1"/>
    <property type="molecule type" value="Genomic_DNA"/>
</dbReference>
<dbReference type="InterPro" id="IPR016187">
    <property type="entry name" value="CTDL_fold"/>
</dbReference>
<dbReference type="eggNOG" id="KOG3546">
    <property type="taxonomic scope" value="Eukaryota"/>
</dbReference>
<protein>
    <recommendedName>
        <fullName evidence="3">Collagenase NC10/endostatin domain-containing protein</fullName>
    </recommendedName>
</protein>
<dbReference type="InterPro" id="IPR050149">
    <property type="entry name" value="Collagen_superfamily"/>
</dbReference>
<name>C3YYQ2_BRAFL</name>
<dbReference type="SUPFAM" id="SSF56436">
    <property type="entry name" value="C-type lectin-like"/>
    <property type="match status" value="1"/>
</dbReference>
<keyword evidence="1" id="KW-0176">Collagen</keyword>
<proteinExistence type="predicted"/>
<feature type="region of interest" description="Disordered" evidence="2">
    <location>
        <begin position="1"/>
        <end position="121"/>
    </location>
</feature>
<dbReference type="InterPro" id="IPR008160">
    <property type="entry name" value="Collagen"/>
</dbReference>
<organism>
    <name type="scientific">Branchiostoma floridae</name>
    <name type="common">Florida lancelet</name>
    <name type="synonym">Amphioxus</name>
    <dbReference type="NCBI Taxonomy" id="7739"/>
    <lineage>
        <taxon>Eukaryota</taxon>
        <taxon>Metazoa</taxon>
        <taxon>Chordata</taxon>
        <taxon>Cephalochordata</taxon>
        <taxon>Leptocardii</taxon>
        <taxon>Amphioxiformes</taxon>
        <taxon>Branchiostomatidae</taxon>
        <taxon>Branchiostoma</taxon>
    </lineage>
</organism>
<gene>
    <name evidence="4" type="ORF">BRAFLDRAFT_118383</name>
</gene>
<dbReference type="InterPro" id="IPR016186">
    <property type="entry name" value="C-type_lectin-like/link_sf"/>
</dbReference>
<feature type="domain" description="Collagenase NC10/endostatin" evidence="3">
    <location>
        <begin position="165"/>
        <end position="339"/>
    </location>
</feature>
<dbReference type="FunFam" id="3.10.100.10:FF:000008">
    <property type="entry name" value="collagen alpha-1(XVIII) chain isoform X1"/>
    <property type="match status" value="1"/>
</dbReference>
<dbReference type="InParanoid" id="C3YYQ2"/>
<reference evidence="4" key="1">
    <citation type="journal article" date="2008" name="Nature">
        <title>The amphioxus genome and the evolution of the chordate karyotype.</title>
        <authorList>
            <consortium name="US DOE Joint Genome Institute (JGI-PGF)"/>
            <person name="Putnam N.H."/>
            <person name="Butts T."/>
            <person name="Ferrier D.E.K."/>
            <person name="Furlong R.F."/>
            <person name="Hellsten U."/>
            <person name="Kawashima T."/>
            <person name="Robinson-Rechavi M."/>
            <person name="Shoguchi E."/>
            <person name="Terry A."/>
            <person name="Yu J.-K."/>
            <person name="Benito-Gutierrez E.L."/>
            <person name="Dubchak I."/>
            <person name="Garcia-Fernandez J."/>
            <person name="Gibson-Brown J.J."/>
            <person name="Grigoriev I.V."/>
            <person name="Horton A.C."/>
            <person name="de Jong P.J."/>
            <person name="Jurka J."/>
            <person name="Kapitonov V.V."/>
            <person name="Kohara Y."/>
            <person name="Kuroki Y."/>
            <person name="Lindquist E."/>
            <person name="Lucas S."/>
            <person name="Osoegawa K."/>
            <person name="Pennacchio L.A."/>
            <person name="Salamov A.A."/>
            <person name="Satou Y."/>
            <person name="Sauka-Spengler T."/>
            <person name="Schmutz J."/>
            <person name="Shin-I T."/>
            <person name="Toyoda A."/>
            <person name="Bronner-Fraser M."/>
            <person name="Fujiyama A."/>
            <person name="Holland L.Z."/>
            <person name="Holland P.W.H."/>
            <person name="Satoh N."/>
            <person name="Rokhsar D.S."/>
        </authorList>
    </citation>
    <scope>NUCLEOTIDE SEQUENCE [LARGE SCALE GENOMIC DNA]</scope>
    <source>
        <strain evidence="4">S238N-H82</strain>
        <tissue evidence="4">Testes</tissue>
    </source>
</reference>
<dbReference type="AlphaFoldDB" id="C3YYQ2"/>